<accession>A0A1T1D3M6</accession>
<dbReference type="Gene3D" id="1.10.1240.30">
    <property type="entry name" value="KaiA/RbsU domain"/>
    <property type="match status" value="1"/>
</dbReference>
<dbReference type="SUPFAM" id="SSF101215">
    <property type="entry name" value="KaiA/RbsU domain"/>
    <property type="match status" value="1"/>
</dbReference>
<dbReference type="SMART" id="SM01247">
    <property type="entry name" value="KaiA"/>
    <property type="match status" value="1"/>
</dbReference>
<gene>
    <name evidence="4" type="ORF">BV61_00695</name>
</gene>
<dbReference type="InterPro" id="IPR011648">
    <property type="entry name" value="Circadian_clock_KaiA"/>
</dbReference>
<reference evidence="4 5" key="1">
    <citation type="submission" date="2017-02" db="EMBL/GenBank/DDBJ databases">
        <title>Draft Genome Sequences of 'Candidatus Synechococcus spongiarum', Cyanobacterial Symbionts of the Mediterranean Sponge Aplysina aerophoba from two locations.</title>
        <authorList>
            <person name="Slaby B.M."/>
            <person name="Hentschel U."/>
        </authorList>
    </citation>
    <scope>NUCLEOTIDE SEQUENCE [LARGE SCALE GENOMIC DNA]</scope>
    <source>
        <strain evidence="4">LMB bulk15M</strain>
    </source>
</reference>
<dbReference type="GO" id="GO:0007623">
    <property type="term" value="P:circadian rhythm"/>
    <property type="evidence" value="ECO:0007669"/>
    <property type="project" value="InterPro"/>
</dbReference>
<keyword evidence="1" id="KW-0090">Biological rhythms</keyword>
<keyword evidence="5" id="KW-1185">Reference proteome</keyword>
<evidence type="ECO:0000313" key="4">
    <source>
        <dbReference type="EMBL" id="OOV35444.1"/>
    </source>
</evidence>
<sequence>MYERNRRNFFCNLPEPGKQELLQSLKQRYRVLLRSYFDRTDTAEEALERFVSTTFSADVPAQLLVKIHIQIMDQLATQLKMEGHSTAFLKDYRLALIDVMARLAETYRNAMAMDPPSSQSTRSPETT</sequence>
<dbReference type="InterPro" id="IPR020856">
    <property type="entry name" value="Circadian_clock_protein_KaiA_C"/>
</dbReference>
<feature type="domain" description="KaiA C-terminal" evidence="3">
    <location>
        <begin position="5"/>
        <end position="113"/>
    </location>
</feature>
<dbReference type="EMBL" id="MWLD01000007">
    <property type="protein sequence ID" value="OOV35444.1"/>
    <property type="molecule type" value="Genomic_DNA"/>
</dbReference>
<protein>
    <recommendedName>
        <fullName evidence="2">Circadian clock oscillator protein KaiA</fullName>
    </recommendedName>
</protein>
<dbReference type="Pfam" id="PF07688">
    <property type="entry name" value="KaiA"/>
    <property type="match status" value="1"/>
</dbReference>
<comment type="caution">
    <text evidence="4">The sequence shown here is derived from an EMBL/GenBank/DDBJ whole genome shotgun (WGS) entry which is preliminary data.</text>
</comment>
<dbReference type="PROSITE" id="PS51431">
    <property type="entry name" value="KAIA_C"/>
    <property type="match status" value="1"/>
</dbReference>
<proteinExistence type="predicted"/>
<evidence type="ECO:0000259" key="3">
    <source>
        <dbReference type="PROSITE" id="PS51431"/>
    </source>
</evidence>
<dbReference type="Proteomes" id="UP000242636">
    <property type="component" value="Unassembled WGS sequence"/>
</dbReference>
<name>A0A1T1D3M6_9SYNE</name>
<evidence type="ECO:0000313" key="5">
    <source>
        <dbReference type="Proteomes" id="UP000242636"/>
    </source>
</evidence>
<evidence type="ECO:0000256" key="1">
    <source>
        <dbReference type="ARBA" id="ARBA00023108"/>
    </source>
</evidence>
<organism evidence="4 5">
    <name type="scientific">Candidatus Synechococcus spongiarum LMB bulk15M</name>
    <dbReference type="NCBI Taxonomy" id="1943582"/>
    <lineage>
        <taxon>Bacteria</taxon>
        <taxon>Bacillati</taxon>
        <taxon>Cyanobacteriota</taxon>
        <taxon>Cyanophyceae</taxon>
        <taxon>Synechococcales</taxon>
        <taxon>Synechococcaceae</taxon>
        <taxon>Synechococcus</taxon>
    </lineage>
</organism>
<dbReference type="InterPro" id="IPR017944">
    <property type="entry name" value="KaiA/RbsU_helical_domain_sf"/>
</dbReference>
<evidence type="ECO:0000256" key="2">
    <source>
        <dbReference type="ARBA" id="ARBA00034852"/>
    </source>
</evidence>
<dbReference type="AlphaFoldDB" id="A0A1T1D3M6"/>